<gene>
    <name evidence="1" type="ORF">UFOPK3164_01539</name>
    <name evidence="2" type="ORF">UFOPK3427_00653</name>
    <name evidence="3" type="ORF">UFOPK4112_00404</name>
</gene>
<dbReference type="EMBL" id="CAFBLT010000001">
    <property type="protein sequence ID" value="CAB4868675.1"/>
    <property type="molecule type" value="Genomic_DNA"/>
</dbReference>
<evidence type="ECO:0000313" key="1">
    <source>
        <dbReference type="EMBL" id="CAB4833878.1"/>
    </source>
</evidence>
<evidence type="ECO:0000313" key="2">
    <source>
        <dbReference type="EMBL" id="CAB4868675.1"/>
    </source>
</evidence>
<accession>A0A6J7DIJ1</accession>
<organism evidence="2">
    <name type="scientific">freshwater metagenome</name>
    <dbReference type="NCBI Taxonomy" id="449393"/>
    <lineage>
        <taxon>unclassified sequences</taxon>
        <taxon>metagenomes</taxon>
        <taxon>ecological metagenomes</taxon>
    </lineage>
</organism>
<proteinExistence type="predicted"/>
<name>A0A6J7DIJ1_9ZZZZ</name>
<sequence length="315" mass="35129">MAQGIDEQFVEIVVAGLLGGIEVDDGATSEQLNLLSSLTKNLWGRDDLDLGQLPPLSPSALAARLEGDQRRRRFCELLMVLEMCRHPQSEGQVSRVEEYVDALDVHDLEVEALRTDLERGADAASRDLERYYDVILPEISEVSLRDHYLHLEMPDHSLSKRLQDLHNLGEGTLGYEFIEFYRRNNIELPGDDVHVPAHYVNHDMNHVITGYEPTAPGEIARSGFLAAANESKHNWIEFLLTLSIHETGIVNHGAIRAKVATLDRSGTADLLAEGFARGARCSVDLSQVDHLAIADRNLEDIRAEFNIVPLAKPMI</sequence>
<dbReference type="EMBL" id="CAFBPM010000003">
    <property type="protein sequence ID" value="CAB5012660.1"/>
    <property type="molecule type" value="Genomic_DNA"/>
</dbReference>
<protein>
    <submittedName>
        <fullName evidence="2">Unannotated protein</fullName>
    </submittedName>
</protein>
<dbReference type="EMBL" id="CAFABE010000102">
    <property type="protein sequence ID" value="CAB4833878.1"/>
    <property type="molecule type" value="Genomic_DNA"/>
</dbReference>
<reference evidence="2" key="1">
    <citation type="submission" date="2020-05" db="EMBL/GenBank/DDBJ databases">
        <authorList>
            <person name="Chiriac C."/>
            <person name="Salcher M."/>
            <person name="Ghai R."/>
            <person name="Kavagutti S V."/>
        </authorList>
    </citation>
    <scope>NUCLEOTIDE SEQUENCE</scope>
</reference>
<evidence type="ECO:0000313" key="3">
    <source>
        <dbReference type="EMBL" id="CAB5012660.1"/>
    </source>
</evidence>
<dbReference type="AlphaFoldDB" id="A0A6J7DIJ1"/>